<reference evidence="3" key="1">
    <citation type="submission" date="2011-07" db="EMBL/GenBank/DDBJ databases">
        <title>Divergent evolution of antigenic variation in African trypanosomes.</title>
        <authorList>
            <person name="Jackson A.P."/>
            <person name="Berry A."/>
            <person name="Allison H.C."/>
            <person name="Burton P."/>
            <person name="Anderson J."/>
            <person name="Aslett M."/>
            <person name="Brown R."/>
            <person name="Corton N."/>
            <person name="Harris D."/>
            <person name="Hauser H."/>
            <person name="Gamble J."/>
            <person name="Gilderthorp R."/>
            <person name="McQuillan J."/>
            <person name="Quail M.A."/>
            <person name="Sanders M."/>
            <person name="Van Tonder A."/>
            <person name="Ginger M.L."/>
            <person name="Donelson J.E."/>
            <person name="Field M.C."/>
            <person name="Barry J.D."/>
            <person name="Berriman M."/>
            <person name="Hertz-Fowler C."/>
        </authorList>
    </citation>
    <scope>NUCLEOTIDE SEQUENCE [LARGE SCALE GENOMIC DNA]</scope>
    <source>
        <strain evidence="3">IL3000</strain>
    </source>
</reference>
<dbReference type="AlphaFoldDB" id="F9W4G3"/>
<comment type="caution">
    <text evidence="2">The sequence shown here is derived from an EMBL/GenBank/DDBJ whole genome shotgun (WGS) entry which is preliminary data.</text>
</comment>
<dbReference type="EMBL" id="CAEQ01000551">
    <property type="protein sequence ID" value="CCD12054.1"/>
    <property type="molecule type" value="Genomic_DNA"/>
</dbReference>
<reference evidence="2 3" key="2">
    <citation type="journal article" date="2012" name="Proc. Natl. Acad. Sci. U.S.A.">
        <title>Antigenic diversity is generated by distinct evolutionary mechanisms in African trypanosome species.</title>
        <authorList>
            <person name="Jackson A.P."/>
            <person name="Berry A."/>
            <person name="Aslett M."/>
            <person name="Allison H.C."/>
            <person name="Burton P."/>
            <person name="Vavrova-Anderson J."/>
            <person name="Brown R."/>
            <person name="Browne H."/>
            <person name="Corton N."/>
            <person name="Hauser H."/>
            <person name="Gamble J."/>
            <person name="Gilderthorp R."/>
            <person name="Marcello L."/>
            <person name="McQuillan J."/>
            <person name="Otto T.D."/>
            <person name="Quail M.A."/>
            <person name="Sanders M.J."/>
            <person name="van Tonder A."/>
            <person name="Ginger M.L."/>
            <person name="Field M.C."/>
            <person name="Barry J.D."/>
            <person name="Hertz-Fowler C."/>
            <person name="Berriman M."/>
        </authorList>
    </citation>
    <scope>NUCLEOTIDE SEQUENCE [LARGE SCALE GENOMIC DNA]</scope>
    <source>
        <strain evidence="2 3">IL3000</strain>
    </source>
</reference>
<evidence type="ECO:0000256" key="1">
    <source>
        <dbReference type="SAM" id="SignalP"/>
    </source>
</evidence>
<name>F9W4G3_TRYCI</name>
<gene>
    <name evidence="2" type="ORF">TCIL3000_0_29730</name>
</gene>
<accession>F9W4G3</accession>
<protein>
    <submittedName>
        <fullName evidence="2">WGS project CAEQ00000000 data, annotated contig 1178</fullName>
    </submittedName>
</protein>
<evidence type="ECO:0000313" key="3">
    <source>
        <dbReference type="Proteomes" id="UP000000702"/>
    </source>
</evidence>
<sequence>MVMVVVLWTGTASGTYTTGPNHNGAHHETLCGLLGAAAQKWKTTNHTVFNKALWQAIFGKREGDNLDVLSKGLPAEYHDPGNRQYTCCSRTCSNHGPYPGKSIHHDLLRMCTVGENGYPFNYGSDNSKTLCGRSATELGCEDGHGNGCQSGNVNNHGWHENGDHQNSAEQAKKHLNSTWVKVVSPCIEGALKNLTESRKDWETPSGARSHNSCNGVSGAVCVYYGNGCDKQ</sequence>
<keyword evidence="1" id="KW-0732">Signal</keyword>
<keyword evidence="3" id="KW-1185">Reference proteome</keyword>
<evidence type="ECO:0000313" key="2">
    <source>
        <dbReference type="EMBL" id="CCD12054.1"/>
    </source>
</evidence>
<proteinExistence type="predicted"/>
<organism evidence="2 3">
    <name type="scientific">Trypanosoma congolense (strain IL3000)</name>
    <dbReference type="NCBI Taxonomy" id="1068625"/>
    <lineage>
        <taxon>Eukaryota</taxon>
        <taxon>Discoba</taxon>
        <taxon>Euglenozoa</taxon>
        <taxon>Kinetoplastea</taxon>
        <taxon>Metakinetoplastina</taxon>
        <taxon>Trypanosomatida</taxon>
        <taxon>Trypanosomatidae</taxon>
        <taxon>Trypanosoma</taxon>
        <taxon>Nannomonas</taxon>
    </lineage>
</organism>
<dbReference type="VEuPathDB" id="TriTrypDB:TcIL3000_0_29730"/>
<dbReference type="Proteomes" id="UP000000702">
    <property type="component" value="Unassembled WGS sequence"/>
</dbReference>
<feature type="signal peptide" evidence="1">
    <location>
        <begin position="1"/>
        <end position="17"/>
    </location>
</feature>
<feature type="chain" id="PRO_5003394677" evidence="1">
    <location>
        <begin position="18"/>
        <end position="231"/>
    </location>
</feature>